<feature type="transmembrane region" description="Helical" evidence="1">
    <location>
        <begin position="129"/>
        <end position="148"/>
    </location>
</feature>
<sequence length="466" mass="50805">MSVADAANRIQTVAMAPVQSDFRQSLVLPILLAALAFNFALCFVNTNVMGVGASMVMLVEVVLVGCAFLLVADRSQALYFVLLGIFSYVGALMLFRGVIDPKILRDLMIPVVFYSLGLKRGNLALGDRAVTWSILIVLGAALFEWMFLDTFLKYFDVIGYYVSRGSVDAAASTGESGLFISGTRFEGRTLLPFLGEHRVSSVFLEPVSVGNFGAVAFAWVLSRDFHRPAALIPKTLAIMTILVLGDARFGMYLCGITLALYLVAPLVRPGVIFVAPFLAIIALITYAAVKGNIAWDNTIFGRFLLAGQLINTLDLGEAMGLVYTSTDFNDSGYAYALSQLGVLGFAAIWAVFVFIRVPDGQPRRFTLFVAFYIILLLCISVSFATIKTAALLWFLAGICARSPEAMAQDVRRKDFADRLKRQNAGLEHFRVSPNRENDPCLCFSAFSSREPVSTSLENALNLADAT</sequence>
<keyword evidence="3" id="KW-1185">Reference proteome</keyword>
<dbReference type="RefSeq" id="WP_110372911.1">
    <property type="nucleotide sequence ID" value="NZ_JAHBRY010000001.1"/>
</dbReference>
<feature type="transmembrane region" description="Helical" evidence="1">
    <location>
        <begin position="270"/>
        <end position="289"/>
    </location>
</feature>
<keyword evidence="1" id="KW-1133">Transmembrane helix</keyword>
<feature type="transmembrane region" description="Helical" evidence="1">
    <location>
        <begin position="51"/>
        <end position="71"/>
    </location>
</feature>
<feature type="transmembrane region" description="Helical" evidence="1">
    <location>
        <begin position="202"/>
        <end position="221"/>
    </location>
</feature>
<proteinExistence type="predicted"/>
<protein>
    <submittedName>
        <fullName evidence="2">Putative polymerase</fullName>
    </submittedName>
</protein>
<feature type="transmembrane region" description="Helical" evidence="1">
    <location>
        <begin position="301"/>
        <end position="323"/>
    </location>
</feature>
<evidence type="ECO:0000313" key="3">
    <source>
        <dbReference type="Proteomes" id="UP000248021"/>
    </source>
</evidence>
<evidence type="ECO:0000256" key="1">
    <source>
        <dbReference type="SAM" id="Phobius"/>
    </source>
</evidence>
<evidence type="ECO:0000313" key="2">
    <source>
        <dbReference type="EMBL" id="PXW64889.1"/>
    </source>
</evidence>
<name>A0A2V3UIB3_9HYPH</name>
<gene>
    <name evidence="2" type="ORF">C7450_101649</name>
</gene>
<feature type="transmembrane region" description="Helical" evidence="1">
    <location>
        <begin position="77"/>
        <end position="99"/>
    </location>
</feature>
<feature type="transmembrane region" description="Helical" evidence="1">
    <location>
        <begin position="26"/>
        <end position="44"/>
    </location>
</feature>
<dbReference type="EMBL" id="QJJK01000001">
    <property type="protein sequence ID" value="PXW64889.1"/>
    <property type="molecule type" value="Genomic_DNA"/>
</dbReference>
<feature type="transmembrane region" description="Helical" evidence="1">
    <location>
        <begin position="367"/>
        <end position="396"/>
    </location>
</feature>
<organism evidence="2 3">
    <name type="scientific">Chelatococcus asaccharovorans</name>
    <dbReference type="NCBI Taxonomy" id="28210"/>
    <lineage>
        <taxon>Bacteria</taxon>
        <taxon>Pseudomonadati</taxon>
        <taxon>Pseudomonadota</taxon>
        <taxon>Alphaproteobacteria</taxon>
        <taxon>Hyphomicrobiales</taxon>
        <taxon>Chelatococcaceae</taxon>
        <taxon>Chelatococcus</taxon>
    </lineage>
</organism>
<accession>A0A2V3UIB3</accession>
<keyword evidence="1" id="KW-0812">Transmembrane</keyword>
<dbReference type="OrthoDB" id="7467679at2"/>
<feature type="transmembrane region" description="Helical" evidence="1">
    <location>
        <begin position="241"/>
        <end position="264"/>
    </location>
</feature>
<feature type="transmembrane region" description="Helical" evidence="1">
    <location>
        <begin position="335"/>
        <end position="355"/>
    </location>
</feature>
<reference evidence="2 3" key="1">
    <citation type="submission" date="2018-05" db="EMBL/GenBank/DDBJ databases">
        <title>Genomic Encyclopedia of Type Strains, Phase IV (KMG-IV): sequencing the most valuable type-strain genomes for metagenomic binning, comparative biology and taxonomic classification.</title>
        <authorList>
            <person name="Goeker M."/>
        </authorList>
    </citation>
    <scope>NUCLEOTIDE SEQUENCE [LARGE SCALE GENOMIC DNA]</scope>
    <source>
        <strain evidence="2 3">DSM 6462</strain>
    </source>
</reference>
<keyword evidence="1" id="KW-0472">Membrane</keyword>
<comment type="caution">
    <text evidence="2">The sequence shown here is derived from an EMBL/GenBank/DDBJ whole genome shotgun (WGS) entry which is preliminary data.</text>
</comment>
<dbReference type="AlphaFoldDB" id="A0A2V3UIB3"/>
<dbReference type="Proteomes" id="UP000248021">
    <property type="component" value="Unassembled WGS sequence"/>
</dbReference>